<sequence>MASSPSDPIVFAYLDEPPFCFPREGGTAAGSDVELVTAVLNALGIASFETRLTSFAELLPGLVDGRWTITTPLFISQERLERVDFSLPVWALADGLMTRQADSAHLTGYDALARDGRSRLVVVSDQVQEQTGLKAGIPDDRILRVATQEDAVDLVRSGRADAYASVAMAHRGYLALHPDPKLAVVTAGAAMPARGAFAFAKSAAGFRRRFDEALGSQLGSAWHRSMMARYGFSPDDLTL</sequence>
<accession>A0A2S4LYQ3</accession>
<dbReference type="SMART" id="SM00062">
    <property type="entry name" value="PBPb"/>
    <property type="match status" value="1"/>
</dbReference>
<protein>
    <submittedName>
        <fullName evidence="3">Amino acid ABC transporter substrate-binding protein (PAAT family)</fullName>
    </submittedName>
</protein>
<dbReference type="PANTHER" id="PTHR35936">
    <property type="entry name" value="MEMBRANE-BOUND LYTIC MUREIN TRANSGLYCOSYLASE F"/>
    <property type="match status" value="1"/>
</dbReference>
<dbReference type="PANTHER" id="PTHR35936:SF19">
    <property type="entry name" value="AMINO-ACID-BINDING PROTEIN YXEM-RELATED"/>
    <property type="match status" value="1"/>
</dbReference>
<proteinExistence type="predicted"/>
<keyword evidence="1" id="KW-0732">Signal</keyword>
<dbReference type="Pfam" id="PF00497">
    <property type="entry name" value="SBP_bac_3"/>
    <property type="match status" value="1"/>
</dbReference>
<evidence type="ECO:0000313" key="4">
    <source>
        <dbReference type="Proteomes" id="UP000236919"/>
    </source>
</evidence>
<dbReference type="RefSeq" id="WP_245928397.1">
    <property type="nucleotide sequence ID" value="NZ_PQFZ01000018.1"/>
</dbReference>
<name>A0A2S4LYQ3_9HYPH</name>
<dbReference type="EMBL" id="PQFZ01000018">
    <property type="protein sequence ID" value="POR47590.1"/>
    <property type="molecule type" value="Genomic_DNA"/>
</dbReference>
<feature type="domain" description="Solute-binding protein family 3/N-terminal" evidence="2">
    <location>
        <begin position="8"/>
        <end position="234"/>
    </location>
</feature>
<evidence type="ECO:0000256" key="1">
    <source>
        <dbReference type="ARBA" id="ARBA00022729"/>
    </source>
</evidence>
<organism evidence="3 4">
    <name type="scientific">Bosea psychrotolerans</name>
    <dbReference type="NCBI Taxonomy" id="1871628"/>
    <lineage>
        <taxon>Bacteria</taxon>
        <taxon>Pseudomonadati</taxon>
        <taxon>Pseudomonadota</taxon>
        <taxon>Alphaproteobacteria</taxon>
        <taxon>Hyphomicrobiales</taxon>
        <taxon>Boseaceae</taxon>
        <taxon>Bosea</taxon>
    </lineage>
</organism>
<evidence type="ECO:0000313" key="3">
    <source>
        <dbReference type="EMBL" id="POR47590.1"/>
    </source>
</evidence>
<comment type="caution">
    <text evidence="3">The sequence shown here is derived from an EMBL/GenBank/DDBJ whole genome shotgun (WGS) entry which is preliminary data.</text>
</comment>
<keyword evidence="4" id="KW-1185">Reference proteome</keyword>
<dbReference type="Proteomes" id="UP000236919">
    <property type="component" value="Unassembled WGS sequence"/>
</dbReference>
<dbReference type="SUPFAM" id="SSF53850">
    <property type="entry name" value="Periplasmic binding protein-like II"/>
    <property type="match status" value="1"/>
</dbReference>
<gene>
    <name evidence="3" type="ORF">CYD53_11856</name>
</gene>
<evidence type="ECO:0000259" key="2">
    <source>
        <dbReference type="SMART" id="SM00062"/>
    </source>
</evidence>
<reference evidence="3 4" key="1">
    <citation type="submission" date="2018-01" db="EMBL/GenBank/DDBJ databases">
        <title>Genomic Encyclopedia of Type Strains, Phase III (KMG-III): the genomes of soil and plant-associated and newly described type strains.</title>
        <authorList>
            <person name="Whitman W."/>
        </authorList>
    </citation>
    <scope>NUCLEOTIDE SEQUENCE [LARGE SCALE GENOMIC DNA]</scope>
    <source>
        <strain evidence="3 4">1131</strain>
    </source>
</reference>
<dbReference type="InterPro" id="IPR001638">
    <property type="entry name" value="Solute-binding_3/MltF_N"/>
</dbReference>
<dbReference type="AlphaFoldDB" id="A0A2S4LYQ3"/>
<dbReference type="Gene3D" id="3.40.190.10">
    <property type="entry name" value="Periplasmic binding protein-like II"/>
    <property type="match status" value="2"/>
</dbReference>